<dbReference type="Proteomes" id="UP000076858">
    <property type="component" value="Unassembled WGS sequence"/>
</dbReference>
<dbReference type="SUPFAM" id="SSF57016">
    <property type="entry name" value="Plant lectins/antimicrobial peptides"/>
    <property type="match status" value="1"/>
</dbReference>
<organism evidence="2 3">
    <name type="scientific">Daphnia magna</name>
    <dbReference type="NCBI Taxonomy" id="35525"/>
    <lineage>
        <taxon>Eukaryota</taxon>
        <taxon>Metazoa</taxon>
        <taxon>Ecdysozoa</taxon>
        <taxon>Arthropoda</taxon>
        <taxon>Crustacea</taxon>
        <taxon>Branchiopoda</taxon>
        <taxon>Diplostraca</taxon>
        <taxon>Cladocera</taxon>
        <taxon>Anomopoda</taxon>
        <taxon>Daphniidae</taxon>
        <taxon>Daphnia</taxon>
    </lineage>
</organism>
<feature type="disulfide bond" evidence="1">
    <location>
        <begin position="54"/>
        <end position="68"/>
    </location>
</feature>
<evidence type="ECO:0000313" key="2">
    <source>
        <dbReference type="EMBL" id="KZS12797.1"/>
    </source>
</evidence>
<evidence type="ECO:0000256" key="1">
    <source>
        <dbReference type="PROSITE-ProRule" id="PRU00261"/>
    </source>
</evidence>
<dbReference type="InterPro" id="IPR036861">
    <property type="entry name" value="Endochitinase-like_sf"/>
</dbReference>
<keyword evidence="3" id="KW-1185">Reference proteome</keyword>
<feature type="disulfide bond" evidence="1">
    <location>
        <begin position="49"/>
        <end position="61"/>
    </location>
</feature>
<keyword evidence="1" id="KW-1015">Disulfide bond</keyword>
<dbReference type="Gene3D" id="3.30.60.10">
    <property type="entry name" value="Endochitinase-like"/>
    <property type="match status" value="1"/>
</dbReference>
<gene>
    <name evidence="2" type="ORF">APZ42_021997</name>
</gene>
<dbReference type="AlphaFoldDB" id="A0A164VZ04"/>
<dbReference type="PROSITE" id="PS50941">
    <property type="entry name" value="CHIT_BIND_I_2"/>
    <property type="match status" value="1"/>
</dbReference>
<keyword evidence="1" id="KW-0147">Chitin-binding</keyword>
<sequence>MKAAITTIILVLALSAISSTEARPDRDGLWNVVFRQSRNDQCGPAHGECKSGLCCSLYNECGNSVAHCNVSLGCKNKWGVCH</sequence>
<reference evidence="2 3" key="1">
    <citation type="submission" date="2016-03" db="EMBL/GenBank/DDBJ databases">
        <title>EvidentialGene: Evidence-directed Construction of Genes on Genomes.</title>
        <authorList>
            <person name="Gilbert D.G."/>
            <person name="Choi J.-H."/>
            <person name="Mockaitis K."/>
            <person name="Colbourne J."/>
            <person name="Pfrender M."/>
        </authorList>
    </citation>
    <scope>NUCLEOTIDE SEQUENCE [LARGE SCALE GENOMIC DNA]</scope>
    <source>
        <strain evidence="2 3">Xinb3</strain>
        <tissue evidence="2">Complete organism</tissue>
    </source>
</reference>
<comment type="caution">
    <text evidence="2">The sequence shown here is derived from an EMBL/GenBank/DDBJ whole genome shotgun (WGS) entry which is preliminary data.</text>
</comment>
<dbReference type="GO" id="GO:0008061">
    <property type="term" value="F:chitin binding"/>
    <property type="evidence" value="ECO:0007669"/>
    <property type="project" value="UniProtKB-UniRule"/>
</dbReference>
<comment type="caution">
    <text evidence="1">Lacks conserved residue(s) required for the propagation of feature annotation.</text>
</comment>
<accession>A0A164VZ04</accession>
<dbReference type="OrthoDB" id="5985073at2759"/>
<dbReference type="EMBL" id="LRGB01001348">
    <property type="protein sequence ID" value="KZS12797.1"/>
    <property type="molecule type" value="Genomic_DNA"/>
</dbReference>
<proteinExistence type="predicted"/>
<evidence type="ECO:0000313" key="3">
    <source>
        <dbReference type="Proteomes" id="UP000076858"/>
    </source>
</evidence>
<name>A0A164VZ04_9CRUS</name>
<dbReference type="InterPro" id="IPR001002">
    <property type="entry name" value="Chitin-bd_1"/>
</dbReference>
<protein>
    <submittedName>
        <fullName evidence="2">Uncharacterized protein</fullName>
    </submittedName>
</protein>